<evidence type="ECO:0000313" key="2">
    <source>
        <dbReference type="EMBL" id="KAF2718030.1"/>
    </source>
</evidence>
<dbReference type="AlphaFoldDB" id="A0A9P4Q205"/>
<feature type="region of interest" description="Disordered" evidence="1">
    <location>
        <begin position="122"/>
        <end position="148"/>
    </location>
</feature>
<feature type="compositionally biased region" description="Polar residues" evidence="1">
    <location>
        <begin position="132"/>
        <end position="148"/>
    </location>
</feature>
<proteinExistence type="predicted"/>
<dbReference type="Proteomes" id="UP000799441">
    <property type="component" value="Unassembled WGS sequence"/>
</dbReference>
<gene>
    <name evidence="2" type="ORF">K431DRAFT_143320</name>
</gene>
<comment type="caution">
    <text evidence="2">The sequence shown here is derived from an EMBL/GenBank/DDBJ whole genome shotgun (WGS) entry which is preliminary data.</text>
</comment>
<name>A0A9P4Q205_9PEZI</name>
<accession>A0A9P4Q205</accession>
<feature type="region of interest" description="Disordered" evidence="1">
    <location>
        <begin position="1"/>
        <end position="20"/>
    </location>
</feature>
<organism evidence="2 3">
    <name type="scientific">Polychaeton citri CBS 116435</name>
    <dbReference type="NCBI Taxonomy" id="1314669"/>
    <lineage>
        <taxon>Eukaryota</taxon>
        <taxon>Fungi</taxon>
        <taxon>Dikarya</taxon>
        <taxon>Ascomycota</taxon>
        <taxon>Pezizomycotina</taxon>
        <taxon>Dothideomycetes</taxon>
        <taxon>Dothideomycetidae</taxon>
        <taxon>Capnodiales</taxon>
        <taxon>Capnodiaceae</taxon>
        <taxon>Polychaeton</taxon>
    </lineage>
</organism>
<dbReference type="EMBL" id="MU003832">
    <property type="protein sequence ID" value="KAF2718030.1"/>
    <property type="molecule type" value="Genomic_DNA"/>
</dbReference>
<protein>
    <submittedName>
        <fullName evidence="2">Uncharacterized protein</fullName>
    </submittedName>
</protein>
<sequence>MAPTGDSAQRTTLANGRVPKSTHHVIEGEELHSRARAANGRRWMVDGTDSVGGRGEGYVSLSEAAKAEDPGMAAHAWVGTQCTSSSRRSLREACGCKIFLQVQGNGTDWAFVLPEMSTRLPGKAHDRHVASPHQTDSQQSEQSGDLCSVSRHTTASFFALKRGRHQALATG</sequence>
<reference evidence="2" key="1">
    <citation type="journal article" date="2020" name="Stud. Mycol.">
        <title>101 Dothideomycetes genomes: a test case for predicting lifestyles and emergence of pathogens.</title>
        <authorList>
            <person name="Haridas S."/>
            <person name="Albert R."/>
            <person name="Binder M."/>
            <person name="Bloem J."/>
            <person name="Labutti K."/>
            <person name="Salamov A."/>
            <person name="Andreopoulos B."/>
            <person name="Baker S."/>
            <person name="Barry K."/>
            <person name="Bills G."/>
            <person name="Bluhm B."/>
            <person name="Cannon C."/>
            <person name="Castanera R."/>
            <person name="Culley D."/>
            <person name="Daum C."/>
            <person name="Ezra D."/>
            <person name="Gonzalez J."/>
            <person name="Henrissat B."/>
            <person name="Kuo A."/>
            <person name="Liang C."/>
            <person name="Lipzen A."/>
            <person name="Lutzoni F."/>
            <person name="Magnuson J."/>
            <person name="Mondo S."/>
            <person name="Nolan M."/>
            <person name="Ohm R."/>
            <person name="Pangilinan J."/>
            <person name="Park H.-J."/>
            <person name="Ramirez L."/>
            <person name="Alfaro M."/>
            <person name="Sun H."/>
            <person name="Tritt A."/>
            <person name="Yoshinaga Y."/>
            <person name="Zwiers L.-H."/>
            <person name="Turgeon B."/>
            <person name="Goodwin S."/>
            <person name="Spatafora J."/>
            <person name="Crous P."/>
            <person name="Grigoriev I."/>
        </authorList>
    </citation>
    <scope>NUCLEOTIDE SEQUENCE</scope>
    <source>
        <strain evidence="2">CBS 116435</strain>
    </source>
</reference>
<feature type="compositionally biased region" description="Polar residues" evidence="1">
    <location>
        <begin position="1"/>
        <end position="14"/>
    </location>
</feature>
<evidence type="ECO:0000313" key="3">
    <source>
        <dbReference type="Proteomes" id="UP000799441"/>
    </source>
</evidence>
<keyword evidence="3" id="KW-1185">Reference proteome</keyword>
<evidence type="ECO:0000256" key="1">
    <source>
        <dbReference type="SAM" id="MobiDB-lite"/>
    </source>
</evidence>